<dbReference type="InterPro" id="IPR000073">
    <property type="entry name" value="AB_hydrolase_1"/>
</dbReference>
<feature type="compositionally biased region" description="Basic and acidic residues" evidence="1">
    <location>
        <begin position="9"/>
        <end position="21"/>
    </location>
</feature>
<evidence type="ECO:0000313" key="4">
    <source>
        <dbReference type="Proteomes" id="UP000267164"/>
    </source>
</evidence>
<dbReference type="InterPro" id="IPR029058">
    <property type="entry name" value="AB_hydrolase_fold"/>
</dbReference>
<feature type="domain" description="AB hydrolase-1" evidence="2">
    <location>
        <begin position="27"/>
        <end position="260"/>
    </location>
</feature>
<sequence length="277" mass="28973">MVDGGQDPEQERPAPEPVHRAGRGEPLLLLHGVLLTWQSWGAVLDELATEHSVLAPTFPGHWGGPEAARPVTVAALVDHCERLLDESGWETAHIAGNSLGGWVALELAARGRARTCTAIAPAGLWRTPAAADALLRKFRAFGPLLGLEPGRPSTTPSLLRSLLLPLLANRPAAVPNPLAKAMTAAITECAIVDDLAADPGLPTGFTGLGELSAPTTVLLPEHDRVLPPHVYQPLTSSGAVEVRPLHGLGHVPMLEAPDVITAEVRATIARAAAVHPG</sequence>
<accession>A0A386ZEC4</accession>
<name>A0A386ZEC4_9NOCA</name>
<gene>
    <name evidence="3" type="ORF">D7D52_21590</name>
</gene>
<dbReference type="SUPFAM" id="SSF53474">
    <property type="entry name" value="alpha/beta-Hydrolases"/>
    <property type="match status" value="1"/>
</dbReference>
<dbReference type="OrthoDB" id="27092at2"/>
<dbReference type="GO" id="GO:0016787">
    <property type="term" value="F:hydrolase activity"/>
    <property type="evidence" value="ECO:0007669"/>
    <property type="project" value="UniProtKB-KW"/>
</dbReference>
<evidence type="ECO:0000259" key="2">
    <source>
        <dbReference type="Pfam" id="PF12697"/>
    </source>
</evidence>
<keyword evidence="4" id="KW-1185">Reference proteome</keyword>
<dbReference type="InterPro" id="IPR050266">
    <property type="entry name" value="AB_hydrolase_sf"/>
</dbReference>
<keyword evidence="3" id="KW-0378">Hydrolase</keyword>
<dbReference type="AlphaFoldDB" id="A0A386ZEC4"/>
<evidence type="ECO:0000256" key="1">
    <source>
        <dbReference type="SAM" id="MobiDB-lite"/>
    </source>
</evidence>
<organism evidence="3 4">
    <name type="scientific">Nocardia yunnanensis</name>
    <dbReference type="NCBI Taxonomy" id="2382165"/>
    <lineage>
        <taxon>Bacteria</taxon>
        <taxon>Bacillati</taxon>
        <taxon>Actinomycetota</taxon>
        <taxon>Actinomycetes</taxon>
        <taxon>Mycobacteriales</taxon>
        <taxon>Nocardiaceae</taxon>
        <taxon>Nocardia</taxon>
    </lineage>
</organism>
<reference evidence="3 4" key="1">
    <citation type="submission" date="2018-09" db="EMBL/GenBank/DDBJ databases">
        <title>Nocardia yunnanensis sp. nov., an actinomycete isolated from a soil sample.</title>
        <authorList>
            <person name="Zhang J."/>
        </authorList>
    </citation>
    <scope>NUCLEOTIDE SEQUENCE [LARGE SCALE GENOMIC DNA]</scope>
    <source>
        <strain evidence="3 4">CFHS0054</strain>
    </source>
</reference>
<feature type="region of interest" description="Disordered" evidence="1">
    <location>
        <begin position="1"/>
        <end position="21"/>
    </location>
</feature>
<evidence type="ECO:0000313" key="3">
    <source>
        <dbReference type="EMBL" id="AYF76001.1"/>
    </source>
</evidence>
<dbReference type="RefSeq" id="WP_120739079.1">
    <property type="nucleotide sequence ID" value="NZ_CP032568.1"/>
</dbReference>
<dbReference type="PANTHER" id="PTHR43798">
    <property type="entry name" value="MONOACYLGLYCEROL LIPASE"/>
    <property type="match status" value="1"/>
</dbReference>
<dbReference type="KEGG" id="nyu:D7D52_21590"/>
<dbReference type="EMBL" id="CP032568">
    <property type="protein sequence ID" value="AYF76001.1"/>
    <property type="molecule type" value="Genomic_DNA"/>
</dbReference>
<proteinExistence type="predicted"/>
<protein>
    <submittedName>
        <fullName evidence="3">Alpha/beta hydrolase</fullName>
    </submittedName>
</protein>
<dbReference type="Pfam" id="PF12697">
    <property type="entry name" value="Abhydrolase_6"/>
    <property type="match status" value="1"/>
</dbReference>
<dbReference type="Proteomes" id="UP000267164">
    <property type="component" value="Chromosome"/>
</dbReference>
<dbReference type="Gene3D" id="3.40.50.1820">
    <property type="entry name" value="alpha/beta hydrolase"/>
    <property type="match status" value="1"/>
</dbReference>